<evidence type="ECO:0000256" key="1">
    <source>
        <dbReference type="ARBA" id="ARBA00022723"/>
    </source>
</evidence>
<dbReference type="GO" id="GO:0008270">
    <property type="term" value="F:zinc ion binding"/>
    <property type="evidence" value="ECO:0007669"/>
    <property type="project" value="UniProtKB-KW"/>
</dbReference>
<dbReference type="SUPFAM" id="SSF144232">
    <property type="entry name" value="HIT/MYND zinc finger-like"/>
    <property type="match status" value="1"/>
</dbReference>
<evidence type="ECO:0000256" key="3">
    <source>
        <dbReference type="ARBA" id="ARBA00022833"/>
    </source>
</evidence>
<keyword evidence="3" id="KW-0862">Zinc</keyword>
<dbReference type="SUPFAM" id="SSF159941">
    <property type="entry name" value="MM3350-like"/>
    <property type="match status" value="1"/>
</dbReference>
<evidence type="ECO:0000259" key="6">
    <source>
        <dbReference type="PROSITE" id="PS50865"/>
    </source>
</evidence>
<dbReference type="Pfam" id="PF01753">
    <property type="entry name" value="zf-MYND"/>
    <property type="match status" value="1"/>
</dbReference>
<feature type="region of interest" description="Disordered" evidence="5">
    <location>
        <begin position="1"/>
        <end position="34"/>
    </location>
</feature>
<dbReference type="PROSITE" id="PS50865">
    <property type="entry name" value="ZF_MYND_2"/>
    <property type="match status" value="1"/>
</dbReference>
<dbReference type="InterPro" id="IPR012912">
    <property type="entry name" value="Plasmid_pRiA4b_Orf3-like"/>
</dbReference>
<dbReference type="InterPro" id="IPR002893">
    <property type="entry name" value="Znf_MYND"/>
</dbReference>
<dbReference type="OrthoDB" id="432970at2759"/>
<evidence type="ECO:0000256" key="4">
    <source>
        <dbReference type="PROSITE-ProRule" id="PRU00134"/>
    </source>
</evidence>
<dbReference type="Gene3D" id="6.10.140.2220">
    <property type="match status" value="1"/>
</dbReference>
<dbReference type="AlphaFoldDB" id="A0A4Q9M4Z9"/>
<dbReference type="Gene3D" id="3.10.290.30">
    <property type="entry name" value="MM3350-like"/>
    <property type="match status" value="1"/>
</dbReference>
<protein>
    <recommendedName>
        <fullName evidence="6">MYND-type domain-containing protein</fullName>
    </recommendedName>
</protein>
<feature type="compositionally biased region" description="Basic and acidic residues" evidence="5">
    <location>
        <begin position="18"/>
        <end position="34"/>
    </location>
</feature>
<sequence length="521" mass="58289">MAAAHDCSSGCIDEEAERAEAERKSEEDKERAREREKEIVEMHSVLLGTGHCARTATARTAIAMSFGLDAAEDSLRAWLAECDRLNIDPRDNPRRKTPAGHLQLPKFVKFHLLHPGSDCDEIFWQDPSTFTPRRGRNGYVDSWGIYPMNTQRLYTSDNPLPEIQFINALIDRKLAQLAQLDITDLSRRDFTLYLSLPFIDNPYDPRSDRYWRRIRLSAGLPLSVFADKIITPLWGWVRNLHAHAFHDYKDGALFGPKDTNAIDASVHLDKAGYAYIPEEGFSIAHILQKEGDVIGYHYDSGDNWWVDIKLEEIAPRDTSTGAVVVLDGAGGYPPDGESSGTFSWAIQLRKAAQSPAGKRNAVKVLFGATNYQDKNPPLDPLDYDFDAFDLEGMRKAIRDALDSKGSLHYASKKFVTPFAPMDEMNSDSSMLSRLGRTARNMKKGTAVSQTPVPGHGGMFLEEGVKLTRKDKPTNTACANCGTPHDLKACSRCGQRYYCGKDSQRAHWKESHKMICGKSAQK</sequence>
<organism evidence="7">
    <name type="scientific">Dichomitus squalens</name>
    <dbReference type="NCBI Taxonomy" id="114155"/>
    <lineage>
        <taxon>Eukaryota</taxon>
        <taxon>Fungi</taxon>
        <taxon>Dikarya</taxon>
        <taxon>Basidiomycota</taxon>
        <taxon>Agaricomycotina</taxon>
        <taxon>Agaricomycetes</taxon>
        <taxon>Polyporales</taxon>
        <taxon>Polyporaceae</taxon>
        <taxon>Dichomitus</taxon>
    </lineage>
</organism>
<accession>A0A4Q9M4Z9</accession>
<evidence type="ECO:0000256" key="5">
    <source>
        <dbReference type="SAM" id="MobiDB-lite"/>
    </source>
</evidence>
<dbReference type="InterPro" id="IPR024047">
    <property type="entry name" value="MM3350-like_sf"/>
</dbReference>
<gene>
    <name evidence="7" type="ORF">BD311DRAFT_792491</name>
</gene>
<evidence type="ECO:0000313" key="7">
    <source>
        <dbReference type="EMBL" id="TBU21929.1"/>
    </source>
</evidence>
<proteinExistence type="predicted"/>
<feature type="domain" description="MYND-type" evidence="6">
    <location>
        <begin position="477"/>
        <end position="515"/>
    </location>
</feature>
<keyword evidence="1" id="KW-0479">Metal-binding</keyword>
<dbReference type="Pfam" id="PF07929">
    <property type="entry name" value="PRiA4_ORF3"/>
    <property type="match status" value="1"/>
</dbReference>
<evidence type="ECO:0000256" key="2">
    <source>
        <dbReference type="ARBA" id="ARBA00022771"/>
    </source>
</evidence>
<reference evidence="7" key="1">
    <citation type="submission" date="2019-01" db="EMBL/GenBank/DDBJ databases">
        <title>Draft genome sequences of three monokaryotic isolates of the white-rot basidiomycete fungus Dichomitus squalens.</title>
        <authorList>
            <consortium name="DOE Joint Genome Institute"/>
            <person name="Lopez S.C."/>
            <person name="Andreopoulos B."/>
            <person name="Pangilinan J."/>
            <person name="Lipzen A."/>
            <person name="Riley R."/>
            <person name="Ahrendt S."/>
            <person name="Ng V."/>
            <person name="Barry K."/>
            <person name="Daum C."/>
            <person name="Grigoriev I.V."/>
            <person name="Hilden K.S."/>
            <person name="Makela M.R."/>
            <person name="de Vries R.P."/>
        </authorList>
    </citation>
    <scope>NUCLEOTIDE SEQUENCE [LARGE SCALE GENOMIC DNA]</scope>
    <source>
        <strain evidence="7">OM18370.1</strain>
    </source>
</reference>
<dbReference type="Proteomes" id="UP000292957">
    <property type="component" value="Unassembled WGS sequence"/>
</dbReference>
<name>A0A4Q9M4Z9_9APHY</name>
<dbReference type="EMBL" id="ML143567">
    <property type="protein sequence ID" value="TBU21929.1"/>
    <property type="molecule type" value="Genomic_DNA"/>
</dbReference>
<keyword evidence="2 4" id="KW-0863">Zinc-finger</keyword>